<proteinExistence type="predicted"/>
<accession>A0ABY4MDX6</accession>
<organism evidence="2 3">
    <name type="scientific">Streptomyces halobius</name>
    <dbReference type="NCBI Taxonomy" id="2879846"/>
    <lineage>
        <taxon>Bacteria</taxon>
        <taxon>Bacillati</taxon>
        <taxon>Actinomycetota</taxon>
        <taxon>Actinomycetes</taxon>
        <taxon>Kitasatosporales</taxon>
        <taxon>Streptomycetaceae</taxon>
        <taxon>Streptomyces</taxon>
    </lineage>
</organism>
<sequence length="323" mass="32550">MSSRLTTATVAVTAGAALLASALPANAQANTSQPGNAEQAAAVVEKATGTADIASSAAAPGAPLTRTVTTTEGSAVTVTTPDTATGTLKATTDKGSSLGLTLPGAKAVAGVKAGVGTVVYPDAAPHTDLAVQPTTDGGARTLVTLKDAKASTSQRFKLDLPEGTKAVSNGEGGYDLIRKTQGGEPVLVVGAIDAPWAKDADGKKVPTAYKLDGNSLIQTIETNETTAFPVVADPEVSFGWNVYYRFSKAEVKKYASKVKYASGGAALCGFLGVPAAAVACGVVAGGILTHFQGVWSSAARYNKCVEVKVGYTGIYGGAKNYKC</sequence>
<protein>
    <submittedName>
        <fullName evidence="2">Uncharacterized protein</fullName>
    </submittedName>
</protein>
<dbReference type="Proteomes" id="UP000830115">
    <property type="component" value="Chromosome"/>
</dbReference>
<keyword evidence="3" id="KW-1185">Reference proteome</keyword>
<gene>
    <name evidence="2" type="ORF">K9S39_30435</name>
</gene>
<evidence type="ECO:0000256" key="1">
    <source>
        <dbReference type="SAM" id="SignalP"/>
    </source>
</evidence>
<evidence type="ECO:0000313" key="2">
    <source>
        <dbReference type="EMBL" id="UQA95602.1"/>
    </source>
</evidence>
<keyword evidence="1" id="KW-0732">Signal</keyword>
<name>A0ABY4MDX6_9ACTN</name>
<feature type="signal peptide" evidence="1">
    <location>
        <begin position="1"/>
        <end position="27"/>
    </location>
</feature>
<evidence type="ECO:0000313" key="3">
    <source>
        <dbReference type="Proteomes" id="UP000830115"/>
    </source>
</evidence>
<reference evidence="2" key="1">
    <citation type="submission" date="2021-10" db="EMBL/GenBank/DDBJ databases">
        <title>Streptomyces nigrumlapis sp.nov.,an antimicrobial producing actinobacterium isolated from Black Gobi rocks.</title>
        <authorList>
            <person name="Wen Y."/>
            <person name="Zhang W."/>
            <person name="Liu X.G."/>
        </authorList>
    </citation>
    <scope>NUCLEOTIDE SEQUENCE</scope>
    <source>
        <strain evidence="2">ST13-2-2</strain>
    </source>
</reference>
<feature type="chain" id="PRO_5046132408" evidence="1">
    <location>
        <begin position="28"/>
        <end position="323"/>
    </location>
</feature>
<dbReference type="EMBL" id="CP086322">
    <property type="protein sequence ID" value="UQA95602.1"/>
    <property type="molecule type" value="Genomic_DNA"/>
</dbReference>
<dbReference type="RefSeq" id="WP_248866515.1">
    <property type="nucleotide sequence ID" value="NZ_CP086322.1"/>
</dbReference>